<dbReference type="Proteomes" id="UP000218731">
    <property type="component" value="Plasmid pKF715A"/>
</dbReference>
<name>A0A1L7NMM5_PSEPU</name>
<reference evidence="1" key="1">
    <citation type="submission" date="2015-11" db="EMBL/GenBank/DDBJ databases">
        <title>Complete genome sequencing of a biphenyl-degrading bacterium, Pseudomonas putida KF715 (=NBRC110667).</title>
        <authorList>
            <person name="Suenaga H."/>
            <person name="Fujihara N."/>
            <person name="Watanabe T."/>
            <person name="Hirose J."/>
            <person name="Kimura N."/>
            <person name="Yamazoe A."/>
            <person name="Hosoyama A."/>
            <person name="Shimodaira J."/>
            <person name="Furukawa K."/>
        </authorList>
    </citation>
    <scope>NUCLEOTIDE SEQUENCE [LARGE SCALE GENOMIC DNA]</scope>
    <source>
        <strain evidence="1">KF715</strain>
        <plasmid evidence="1">pKF715A</plasmid>
    </source>
</reference>
<keyword evidence="1" id="KW-0614">Plasmid</keyword>
<evidence type="ECO:0000313" key="1">
    <source>
        <dbReference type="EMBL" id="BAW26684.1"/>
    </source>
</evidence>
<organism evidence="1">
    <name type="scientific">Pseudomonas putida</name>
    <name type="common">Arthrobacter siderocapsulatus</name>
    <dbReference type="NCBI Taxonomy" id="303"/>
    <lineage>
        <taxon>Bacteria</taxon>
        <taxon>Pseudomonadati</taxon>
        <taxon>Pseudomonadota</taxon>
        <taxon>Gammaproteobacteria</taxon>
        <taxon>Pseudomonadales</taxon>
        <taxon>Pseudomonadaceae</taxon>
        <taxon>Pseudomonas</taxon>
    </lineage>
</organism>
<dbReference type="EMBL" id="AP015030">
    <property type="protein sequence ID" value="BAW26684.1"/>
    <property type="molecule type" value="Genomic_DNA"/>
</dbReference>
<protein>
    <submittedName>
        <fullName evidence="1">Uncharacterized protein</fullName>
    </submittedName>
</protein>
<geneLocation type="plasmid" evidence="1">
    <name>pKF715A</name>
</geneLocation>
<proteinExistence type="predicted"/>
<dbReference type="AlphaFoldDB" id="A0A1L7NMM5"/>
<dbReference type="RefSeq" id="WP_096427033.1">
    <property type="nucleotide sequence ID" value="NZ_AP015030.1"/>
</dbReference>
<sequence>MSNQVITLPLETYGMDDLSAALTPEKVVVQFSAATVAAVESFTQMLNGDKRIKSVSIDLGADGFEAAFINEDGDDTGLDGVLDLELFLDASNEGSHIRLVLSGCDTDVEDDQGDTCCVTGEFFANIPVAAMRDQLQAR</sequence>
<accession>A0A1L7NMM5</accession>
<gene>
    <name evidence="1" type="ORF">KF715C_pA1790</name>
</gene>